<comment type="caution">
    <text evidence="1">The sequence shown here is derived from an EMBL/GenBank/DDBJ whole genome shotgun (WGS) entry which is preliminary data.</text>
</comment>
<gene>
    <name evidence="1" type="ORF">L2W38_09920</name>
</gene>
<dbReference type="InterPro" id="IPR016877">
    <property type="entry name" value="UCP028235"/>
</dbReference>
<dbReference type="EMBL" id="JAKGUD010000011">
    <property type="protein sequence ID" value="MCF4143128.1"/>
    <property type="molecule type" value="Genomic_DNA"/>
</dbReference>
<organism evidence="1 2">
    <name type="scientific">Dethiosulfovibrio marinus</name>
    <dbReference type="NCBI Taxonomy" id="133532"/>
    <lineage>
        <taxon>Bacteria</taxon>
        <taxon>Thermotogati</taxon>
        <taxon>Synergistota</taxon>
        <taxon>Synergistia</taxon>
        <taxon>Synergistales</taxon>
        <taxon>Dethiosulfovibrionaceae</taxon>
        <taxon>Dethiosulfovibrio</taxon>
    </lineage>
</organism>
<dbReference type="InterPro" id="IPR038763">
    <property type="entry name" value="DHH_sf"/>
</dbReference>
<dbReference type="SUPFAM" id="SSF64182">
    <property type="entry name" value="DHH phosphoesterases"/>
    <property type="match status" value="1"/>
</dbReference>
<dbReference type="Proteomes" id="UP001200430">
    <property type="component" value="Unassembled WGS sequence"/>
</dbReference>
<proteinExistence type="predicted"/>
<protein>
    <submittedName>
        <fullName evidence="1">Exopolyphosphatase</fullName>
    </submittedName>
</protein>
<evidence type="ECO:0000313" key="1">
    <source>
        <dbReference type="EMBL" id="MCF4143128.1"/>
    </source>
</evidence>
<reference evidence="1 2" key="1">
    <citation type="submission" date="2022-01" db="EMBL/GenBank/DDBJ databases">
        <title>Dethiosulfovibrio faecalis sp. nov., a novel proteolytic, non-sulfur-reducing bacterium isolated from a marine aquaculture solid waste bioreactor.</title>
        <authorList>
            <person name="Grabowski S."/>
            <person name="Apolinario E."/>
            <person name="Schneider N."/>
            <person name="Marshall C.W."/>
            <person name="Sowers K.R."/>
        </authorList>
    </citation>
    <scope>NUCLEOTIDE SEQUENCE [LARGE SCALE GENOMIC DNA]</scope>
    <source>
        <strain evidence="1 2">DSM 12537</strain>
    </source>
</reference>
<evidence type="ECO:0000313" key="2">
    <source>
        <dbReference type="Proteomes" id="UP001200430"/>
    </source>
</evidence>
<keyword evidence="2" id="KW-1185">Reference proteome</keyword>
<sequence>MRLLTRSDFDGLMCAVLLKEMGVMDERKFVHPKDIQDGLVEADENDVLANVPYLPGCGLWFDHHASEVEREEMFRHHWEGACDPGAKSCARVIFDYYGGAEGPLARLSYLVDVADKADSADFSREEILNPEGWVLLSFVMDPRTGLGRFRDYRISNYQLMDDLVEYLRNHDIDEILSLEDVRERVVRYRRHQPLFREMLTKKSRAEGDAIVIDFVGNDEAYVGNRHIEYALYPDQNISVRLFDGKNAEFCVISLGHSILNRTSSVDVGKLMLRFGGGGHFRVGTCQIPYEDRHRVLEEILEEINDGSST</sequence>
<name>A0ABS9EPK2_9BACT</name>
<dbReference type="RefSeq" id="WP_236099833.1">
    <property type="nucleotide sequence ID" value="NZ_JAKGUD010000011.1"/>
</dbReference>
<accession>A0ABS9EPK2</accession>
<dbReference type="PIRSF" id="PIRSF028235">
    <property type="entry name" value="UCP028235"/>
    <property type="match status" value="1"/>
</dbReference>